<name>A0ACD5W4B5_AVESA</name>
<keyword evidence="2" id="KW-1185">Reference proteome</keyword>
<evidence type="ECO:0000313" key="2">
    <source>
        <dbReference type="Proteomes" id="UP001732700"/>
    </source>
</evidence>
<evidence type="ECO:0000313" key="1">
    <source>
        <dbReference type="EnsemblPlants" id="AVESA.00010b.r2.4AG0573810.1.CDS"/>
    </source>
</evidence>
<protein>
    <submittedName>
        <fullName evidence="1">Uncharacterized protein</fullName>
    </submittedName>
</protein>
<sequence length="925" mass="104487">MEGIMVSAATGAMKSLLCKLTTLLQEEYKTQSSLRRDIAFLKDELSSMNALLEKLADAETVDQQMKEWRDQVREMAYEIEDYIDRYMTRLHHEPDKPNGSMEFFISKSIRVVKNFAASRGVALQIKELKSRIIEASQRHDRYKLDAMASSASTSVLPIDPRLPVLYVEADSLVGIDGPRDELIKFIVDEELPLKVVSVVGFGGLGKTTLANQVYQKIGRLFKCKAFVSVSQNPDIRKILRSILSQLKEGESAIDQSSDEECLINSLRDFLKDKRYIMVIDDIWSIKAWRTIKCALLGNTCGSRIIVTTRNVSVAKSCCFPRLDLAYELSSLSEADSKTLFHRRVFGSVEKCPLHLTEISTEIIKRCGGLPLAIITIASLLTTKADRREEWIRVQNSIGLGLEKNHDVEEMKKILSLSYNDLTIQLKTCLLYLSMYPEDYEIQMEDLVRRWIAERFVKVDCGENLFDTGKHYFNELINRSLIQPTDINYNGQAMACRVHDMIRDLIISKADEENFITHSGHETLTSVSQNKVRRLSIDYRGQENVKTVSSMVTAHVRSLSVFGYTDQVPPLLEFPALRMLALDRSEKLEISYLHNIGKLFLLRYLRIEGSYITELPEQIGHLHCLEILDLYGTSIRELPKSIVKLRQLKMLLVDGVKLPHSVGNMQGLEELSCVTVDDSTSINVLQELGSLTRLRTLGLKLCISDSPGYKTITTYVHELVSSLGKLGSARLQHLFVKTDGRLVDMPLDSWHPPPHLLQELSTSDLCLCQIPESMASMVNLTCLQISVNQVRQETLLILGGLPALLSLTLNSPQNAEPKQRLTVWSNMFRCLKRFLLYCEVGLLIFEAGAMPKLKVLEFQVVACEARSATRTPDLGICHLSALSDLCIWMDCTGANADEGVHELQDAIRNAARLLPNSPTPYFHRLY</sequence>
<reference evidence="1" key="1">
    <citation type="submission" date="2021-05" db="EMBL/GenBank/DDBJ databases">
        <authorList>
            <person name="Scholz U."/>
            <person name="Mascher M."/>
            <person name="Fiebig A."/>
        </authorList>
    </citation>
    <scope>NUCLEOTIDE SEQUENCE [LARGE SCALE GENOMIC DNA]</scope>
</reference>
<reference evidence="1" key="2">
    <citation type="submission" date="2025-09" db="UniProtKB">
        <authorList>
            <consortium name="EnsemblPlants"/>
        </authorList>
    </citation>
    <scope>IDENTIFICATION</scope>
</reference>
<accession>A0ACD5W4B5</accession>
<organism evidence="1 2">
    <name type="scientific">Avena sativa</name>
    <name type="common">Oat</name>
    <dbReference type="NCBI Taxonomy" id="4498"/>
    <lineage>
        <taxon>Eukaryota</taxon>
        <taxon>Viridiplantae</taxon>
        <taxon>Streptophyta</taxon>
        <taxon>Embryophyta</taxon>
        <taxon>Tracheophyta</taxon>
        <taxon>Spermatophyta</taxon>
        <taxon>Magnoliopsida</taxon>
        <taxon>Liliopsida</taxon>
        <taxon>Poales</taxon>
        <taxon>Poaceae</taxon>
        <taxon>BOP clade</taxon>
        <taxon>Pooideae</taxon>
        <taxon>Poodae</taxon>
        <taxon>Poeae</taxon>
        <taxon>Poeae Chloroplast Group 1 (Aveneae type)</taxon>
        <taxon>Aveninae</taxon>
        <taxon>Avena</taxon>
    </lineage>
</organism>
<dbReference type="Proteomes" id="UP001732700">
    <property type="component" value="Chromosome 4A"/>
</dbReference>
<proteinExistence type="predicted"/>
<dbReference type="EnsemblPlants" id="AVESA.00010b.r2.4AG0573810.1">
    <property type="protein sequence ID" value="AVESA.00010b.r2.4AG0573810.1.CDS"/>
    <property type="gene ID" value="AVESA.00010b.r2.4AG0573810"/>
</dbReference>